<dbReference type="Gramene" id="TraesCS7A02G092300.4">
    <property type="protein sequence ID" value="TraesCS7A02G092300.4"/>
    <property type="gene ID" value="TraesCS7A02G092300"/>
</dbReference>
<feature type="compositionally biased region" description="Basic and acidic residues" evidence="1">
    <location>
        <begin position="31"/>
        <end position="40"/>
    </location>
</feature>
<dbReference type="AlphaFoldDB" id="A0A3B6R990"/>
<accession>A0A3B6R990</accession>
<organism evidence="2">
    <name type="scientific">Triticum aestivum</name>
    <name type="common">Wheat</name>
    <dbReference type="NCBI Taxonomy" id="4565"/>
    <lineage>
        <taxon>Eukaryota</taxon>
        <taxon>Viridiplantae</taxon>
        <taxon>Streptophyta</taxon>
        <taxon>Embryophyta</taxon>
        <taxon>Tracheophyta</taxon>
        <taxon>Spermatophyta</taxon>
        <taxon>Magnoliopsida</taxon>
        <taxon>Liliopsida</taxon>
        <taxon>Poales</taxon>
        <taxon>Poaceae</taxon>
        <taxon>BOP clade</taxon>
        <taxon>Pooideae</taxon>
        <taxon>Triticodae</taxon>
        <taxon>Triticeae</taxon>
        <taxon>Triticinae</taxon>
        <taxon>Triticum</taxon>
    </lineage>
</organism>
<dbReference type="Proteomes" id="UP000019116">
    <property type="component" value="Chromosome 7A"/>
</dbReference>
<gene>
    <name evidence="2" type="primary">LOC123088402</name>
</gene>
<feature type="region of interest" description="Disordered" evidence="1">
    <location>
        <begin position="379"/>
        <end position="406"/>
    </location>
</feature>
<feature type="compositionally biased region" description="Basic residues" evidence="1">
    <location>
        <begin position="447"/>
        <end position="463"/>
    </location>
</feature>
<feature type="compositionally biased region" description="Low complexity" evidence="1">
    <location>
        <begin position="327"/>
        <end position="340"/>
    </location>
</feature>
<evidence type="ECO:0000313" key="3">
    <source>
        <dbReference type="Proteomes" id="UP000019116"/>
    </source>
</evidence>
<reference evidence="2" key="2">
    <citation type="submission" date="2018-10" db="UniProtKB">
        <authorList>
            <consortium name="EnsemblPlants"/>
        </authorList>
    </citation>
    <scope>IDENTIFICATION</scope>
</reference>
<protein>
    <submittedName>
        <fullName evidence="2">Uncharacterized protein</fullName>
    </submittedName>
</protein>
<sequence>MAIQDSSTAQEIRNMQARPRLWNYGRKGKHDRGSVKKDEPASPPRWAPAPPAFSIAPTAAGERDRHYIEAAVCRHYWETRTPLPWSDVHLPNNWHLSADRVPIPPVPLSGRARRRRLLPDDLYYDERYAPDSSLWATWFRDEHDMRRASFFAGTSTGPRRPREHRVAPQARGVRGCEEARLISIATPTSSHDSGGGGPSHGTCAGGLHAHARRAPMGGPRGDDGPLRGWRRRHPRAGDGAKGGGGGGAAGGRVPPGPVGQGWSWSCTAEQMAAAVGGGACSGAPRRRGHWSGMPRHGRRWCRHLPPSSLLPPCTTDRRPTCGRRRTTSTSSATTTTPAATEDGNGHDIDGRGRSARDQQSRGQIGAAFPVSANFGSHSPDAAWGSLAGRSGPRVRHPKPTHPPTHPPLVRCAWSRQPRAHPSANGAAISTRCEKAMPRTLFNQARGGARRGRWSLSNRIRKTNTRLPSSLDQRRRISSHPRQAGRSGNSSPPLPNLVPSFVSFACAPTDLRREPPARARARVPSVRQAVARYFIWAGRRRCVFFPTLRGGRATEAEPRGGWLRSMRYLTKGAQVDSLTAWNLAPNHRPTGRASQAQ</sequence>
<feature type="region of interest" description="Disordered" evidence="1">
    <location>
        <begin position="186"/>
        <end position="263"/>
    </location>
</feature>
<feature type="compositionally biased region" description="Polar residues" evidence="1">
    <location>
        <begin position="1"/>
        <end position="13"/>
    </location>
</feature>
<evidence type="ECO:0000256" key="1">
    <source>
        <dbReference type="SAM" id="MobiDB-lite"/>
    </source>
</evidence>
<feature type="compositionally biased region" description="Gly residues" evidence="1">
    <location>
        <begin position="239"/>
        <end position="250"/>
    </location>
</feature>
<name>A0A3B6R990_WHEAT</name>
<feature type="region of interest" description="Disordered" evidence="1">
    <location>
        <begin position="312"/>
        <end position="362"/>
    </location>
</feature>
<feature type="region of interest" description="Disordered" evidence="1">
    <location>
        <begin position="151"/>
        <end position="173"/>
    </location>
</feature>
<reference evidence="2" key="1">
    <citation type="submission" date="2018-08" db="EMBL/GenBank/DDBJ databases">
        <authorList>
            <person name="Rossello M."/>
        </authorList>
    </citation>
    <scope>NUCLEOTIDE SEQUENCE [LARGE SCALE GENOMIC DNA]</scope>
    <source>
        <strain evidence="2">cv. Chinese Spring</strain>
    </source>
</reference>
<feature type="region of interest" description="Disordered" evidence="1">
    <location>
        <begin position="443"/>
        <end position="495"/>
    </location>
</feature>
<keyword evidence="3" id="KW-1185">Reference proteome</keyword>
<feature type="region of interest" description="Disordered" evidence="1">
    <location>
        <begin position="1"/>
        <end position="52"/>
    </location>
</feature>
<feature type="compositionally biased region" description="Pro residues" evidence="1">
    <location>
        <begin position="41"/>
        <end position="51"/>
    </location>
</feature>
<proteinExistence type="predicted"/>
<feature type="compositionally biased region" description="Basic and acidic residues" evidence="1">
    <location>
        <begin position="343"/>
        <end position="359"/>
    </location>
</feature>
<dbReference type="EnsemblPlants" id="TraesCS7A02G092300.4">
    <property type="protein sequence ID" value="TraesCS7A02G092300.4"/>
    <property type="gene ID" value="TraesCS7A02G092300"/>
</dbReference>
<evidence type="ECO:0000313" key="2">
    <source>
        <dbReference type="EnsemblPlants" id="TraesCS7A02G092300.4"/>
    </source>
</evidence>